<dbReference type="InterPro" id="IPR041685">
    <property type="entry name" value="AAA_GajA/Old/RecF-like"/>
</dbReference>
<dbReference type="RefSeq" id="WP_164989131.1">
    <property type="nucleotide sequence ID" value="NZ_QJSL01000040.1"/>
</dbReference>
<organism evidence="2 3">
    <name type="scientific">Enterobacter cloacae</name>
    <dbReference type="NCBI Taxonomy" id="550"/>
    <lineage>
        <taxon>Bacteria</taxon>
        <taxon>Pseudomonadati</taxon>
        <taxon>Pseudomonadota</taxon>
        <taxon>Gammaproteobacteria</taxon>
        <taxon>Enterobacterales</taxon>
        <taxon>Enterobacteriaceae</taxon>
        <taxon>Enterobacter</taxon>
        <taxon>Enterobacter cloacae complex</taxon>
    </lineage>
</organism>
<dbReference type="Pfam" id="PF13175">
    <property type="entry name" value="AAA_15"/>
    <property type="match status" value="1"/>
</dbReference>
<feature type="non-terminal residue" evidence="2">
    <location>
        <position position="1"/>
    </location>
</feature>
<dbReference type="AlphaFoldDB" id="A0A4Q2E496"/>
<dbReference type="Proteomes" id="UP000290875">
    <property type="component" value="Unassembled WGS sequence"/>
</dbReference>
<dbReference type="InterPro" id="IPR027417">
    <property type="entry name" value="P-loop_NTPase"/>
</dbReference>
<feature type="domain" description="Endonuclease GajA/Old nuclease/RecF-like AAA" evidence="1">
    <location>
        <begin position="5"/>
        <end position="146"/>
    </location>
</feature>
<sequence length="238" mass="27386">ELIKLKKDVNLVQEIIYKLFNSNDKIRTNELELNFYINSPETAADLISMSNALPKEFDALFSIEWNGLSSGEVSLLHLFSSLYNSIDKINSSRNKRKILLLLDEIDLYLHPEWQRKIFSDILDMLNEFNETISFQILMSSHSPIIASDFLPVDIISLTRGHNREIVTGTLESIGFGESIEKTMSQGFFLKATVGERVLKKVEELVKRKNDRSFINDNEYITSLIKNKFLTYILGVKND</sequence>
<proteinExistence type="predicted"/>
<comment type="caution">
    <text evidence="2">The sequence shown here is derived from an EMBL/GenBank/DDBJ whole genome shotgun (WGS) entry which is preliminary data.</text>
</comment>
<dbReference type="Gene3D" id="3.40.50.300">
    <property type="entry name" value="P-loop containing nucleotide triphosphate hydrolases"/>
    <property type="match status" value="1"/>
</dbReference>
<name>A0A4Q2E496_ENTCL</name>
<evidence type="ECO:0000259" key="1">
    <source>
        <dbReference type="Pfam" id="PF13175"/>
    </source>
</evidence>
<dbReference type="PANTHER" id="PTHR43581:SF2">
    <property type="entry name" value="EXCINUCLEASE ATPASE SUBUNIT"/>
    <property type="match status" value="1"/>
</dbReference>
<protein>
    <recommendedName>
        <fullName evidence="1">Endonuclease GajA/Old nuclease/RecF-like AAA domain-containing protein</fullName>
    </recommendedName>
</protein>
<evidence type="ECO:0000313" key="2">
    <source>
        <dbReference type="EMBL" id="RXW26265.1"/>
    </source>
</evidence>
<dbReference type="EMBL" id="QJSL01000040">
    <property type="protein sequence ID" value="RXW26265.1"/>
    <property type="molecule type" value="Genomic_DNA"/>
</dbReference>
<dbReference type="PANTHER" id="PTHR43581">
    <property type="entry name" value="ATP/GTP PHOSPHATASE"/>
    <property type="match status" value="1"/>
</dbReference>
<dbReference type="InterPro" id="IPR051396">
    <property type="entry name" value="Bact_Antivir_Def_Nuclease"/>
</dbReference>
<dbReference type="SUPFAM" id="SSF52540">
    <property type="entry name" value="P-loop containing nucleoside triphosphate hydrolases"/>
    <property type="match status" value="1"/>
</dbReference>
<reference evidence="2 3" key="1">
    <citation type="submission" date="2018-06" db="EMBL/GenBank/DDBJ databases">
        <title>Carbapenemase-producing Enterobacteriaceae present in wastewater treatment plant effluent and nearby surface waters in the US.</title>
        <authorList>
            <person name="Mathys D.A."/>
            <person name="Mollenkopf D.F."/>
            <person name="Feicht S.M."/>
            <person name="Adams R.J."/>
            <person name="Albers A.L."/>
            <person name="Grooters S.V."/>
            <person name="Stuever D.M."/>
            <person name="Daniels J.B."/>
            <person name="Wittum T.E."/>
        </authorList>
    </citation>
    <scope>NUCLEOTIDE SEQUENCE [LARGE SCALE GENOMIC DNA]</scope>
    <source>
        <strain evidence="2 3">GEO_4_Eff_A</strain>
    </source>
</reference>
<evidence type="ECO:0000313" key="3">
    <source>
        <dbReference type="Proteomes" id="UP000290875"/>
    </source>
</evidence>
<accession>A0A4Q2E496</accession>
<gene>
    <name evidence="2" type="ORF">DM877_25420</name>
</gene>